<gene>
    <name evidence="1" type="ORF">LARSCL_LOCUS6557</name>
</gene>
<organism evidence="1 2">
    <name type="scientific">Larinioides sclopetarius</name>
    <dbReference type="NCBI Taxonomy" id="280406"/>
    <lineage>
        <taxon>Eukaryota</taxon>
        <taxon>Metazoa</taxon>
        <taxon>Ecdysozoa</taxon>
        <taxon>Arthropoda</taxon>
        <taxon>Chelicerata</taxon>
        <taxon>Arachnida</taxon>
        <taxon>Araneae</taxon>
        <taxon>Araneomorphae</taxon>
        <taxon>Entelegynae</taxon>
        <taxon>Araneoidea</taxon>
        <taxon>Araneidae</taxon>
        <taxon>Larinioides</taxon>
    </lineage>
</organism>
<evidence type="ECO:0000313" key="1">
    <source>
        <dbReference type="EMBL" id="CAL1272739.1"/>
    </source>
</evidence>
<evidence type="ECO:0000313" key="2">
    <source>
        <dbReference type="Proteomes" id="UP001497382"/>
    </source>
</evidence>
<dbReference type="EMBL" id="CAXIEN010000063">
    <property type="protein sequence ID" value="CAL1272739.1"/>
    <property type="molecule type" value="Genomic_DNA"/>
</dbReference>
<name>A0AAV1ZM10_9ARAC</name>
<sequence>MTDFQRNPESTIRRHTSVSCYCRQESFCWEIRAFSKGLRTNKYQPFDAVRDKYLCRVP</sequence>
<dbReference type="AlphaFoldDB" id="A0AAV1ZM10"/>
<accession>A0AAV1ZM10</accession>
<reference evidence="1 2" key="1">
    <citation type="submission" date="2024-04" db="EMBL/GenBank/DDBJ databases">
        <authorList>
            <person name="Rising A."/>
            <person name="Reimegard J."/>
            <person name="Sonavane S."/>
            <person name="Akerstrom W."/>
            <person name="Nylinder S."/>
            <person name="Hedman E."/>
            <person name="Kallberg Y."/>
        </authorList>
    </citation>
    <scope>NUCLEOTIDE SEQUENCE [LARGE SCALE GENOMIC DNA]</scope>
</reference>
<protein>
    <submittedName>
        <fullName evidence="1">Uncharacterized protein</fullName>
    </submittedName>
</protein>
<comment type="caution">
    <text evidence="1">The sequence shown here is derived from an EMBL/GenBank/DDBJ whole genome shotgun (WGS) entry which is preliminary data.</text>
</comment>
<dbReference type="Proteomes" id="UP001497382">
    <property type="component" value="Unassembled WGS sequence"/>
</dbReference>
<proteinExistence type="predicted"/>
<keyword evidence="2" id="KW-1185">Reference proteome</keyword>